<organism evidence="4 5">
    <name type="scientific">Pontibacter indicus</name>
    <dbReference type="NCBI Taxonomy" id="1317125"/>
    <lineage>
        <taxon>Bacteria</taxon>
        <taxon>Pseudomonadati</taxon>
        <taxon>Bacteroidota</taxon>
        <taxon>Cytophagia</taxon>
        <taxon>Cytophagales</taxon>
        <taxon>Hymenobacteraceae</taxon>
        <taxon>Pontibacter</taxon>
    </lineage>
</organism>
<dbReference type="AlphaFoldDB" id="A0A1R3XL66"/>
<evidence type="ECO:0000259" key="3">
    <source>
        <dbReference type="Pfam" id="PF11954"/>
    </source>
</evidence>
<dbReference type="Gene3D" id="2.40.128.600">
    <property type="match status" value="1"/>
</dbReference>
<dbReference type="InterPro" id="IPR021860">
    <property type="entry name" value="Peptidase_S12_Pab87-rel_C"/>
</dbReference>
<feature type="signal peptide" evidence="1">
    <location>
        <begin position="1"/>
        <end position="25"/>
    </location>
</feature>
<dbReference type="Pfam" id="PF00144">
    <property type="entry name" value="Beta-lactamase"/>
    <property type="match status" value="1"/>
</dbReference>
<dbReference type="InterPro" id="IPR012338">
    <property type="entry name" value="Beta-lactam/transpept-like"/>
</dbReference>
<evidence type="ECO:0000313" key="5">
    <source>
        <dbReference type="Proteomes" id="UP000187181"/>
    </source>
</evidence>
<accession>A0A1R3XL66</accession>
<dbReference type="Proteomes" id="UP000187181">
    <property type="component" value="Unassembled WGS sequence"/>
</dbReference>
<feature type="domain" description="Beta-lactamase-related" evidence="2">
    <location>
        <begin position="33"/>
        <end position="370"/>
    </location>
</feature>
<name>A0A1R3XL66_9BACT</name>
<sequence>MKFCNPSRLLLAVLFLLSNFPFAQAQTITSPEIDKLVERTMATFQVPGIAVAVVKDGKVVHMKGYGVNSLSTGEKTNEHTLFGVASNTKAFTAASLGLLVEEGKIKWDDKVVKYIPEFRLYNDYVTAEFTIRDLLTHRSGLGLGAGDLMLFPDGNDFTANDLIRNIQYLKPVSDFRLKYDYDNLLYIVAGEVVARVTGTSWSDFTEKRILQPLGMTRSAASYERLRDPSNTIEAHAVVEGNLKVIDRYNLPFGAAAGGIYTSVHDLSKWLLMLMNEGRYGDDLKQGLLTQKVIREQWTPQTIIPYHGKSPFNTHFRSYGLGWFLSDVKGHKEVSHTGGLPGMVSQVTMLPELNLGIIVLTNQQNGQAFRSITNTIKQAYLGMEAHDWVAELKKEEDEYIAEATAYTDMIWADVNKVLKEKKSKVAFDNYVGTFEDKWFGHVEIYRQKNKLYFKSLRSPRLQGEMLYYKDNTFVVKWTDRTFEADAFVVFVPDQEGKLSGISMKAVSPLTDFSYDFHDLDFTRVQAVPQSSAIPAAKRKQGL</sequence>
<feature type="chain" id="PRO_5013136845" evidence="1">
    <location>
        <begin position="26"/>
        <end position="541"/>
    </location>
</feature>
<protein>
    <submittedName>
        <fullName evidence="4">CubicO group peptidase, beta-lactamase class C family</fullName>
    </submittedName>
</protein>
<evidence type="ECO:0000256" key="1">
    <source>
        <dbReference type="SAM" id="SignalP"/>
    </source>
</evidence>
<evidence type="ECO:0000313" key="4">
    <source>
        <dbReference type="EMBL" id="SIT92403.1"/>
    </source>
</evidence>
<proteinExistence type="predicted"/>
<dbReference type="STRING" id="1317125.SAMN05444128_2835"/>
<dbReference type="PANTHER" id="PTHR46825:SF15">
    <property type="entry name" value="BETA-LACTAMASE-RELATED DOMAIN-CONTAINING PROTEIN"/>
    <property type="match status" value="1"/>
</dbReference>
<feature type="domain" description="Peptidase S12 Pab87-related C-terminal" evidence="3">
    <location>
        <begin position="423"/>
        <end position="522"/>
    </location>
</feature>
<keyword evidence="1" id="KW-0732">Signal</keyword>
<dbReference type="InterPro" id="IPR050491">
    <property type="entry name" value="AmpC-like"/>
</dbReference>
<reference evidence="5" key="1">
    <citation type="submission" date="2017-01" db="EMBL/GenBank/DDBJ databases">
        <authorList>
            <person name="Varghese N."/>
            <person name="Submissions S."/>
        </authorList>
    </citation>
    <scope>NUCLEOTIDE SEQUENCE [LARGE SCALE GENOMIC DNA]</scope>
    <source>
        <strain evidence="5">LP100</strain>
    </source>
</reference>
<gene>
    <name evidence="4" type="ORF">SAMN05444128_2835</name>
</gene>
<dbReference type="Gene3D" id="3.40.710.10">
    <property type="entry name" value="DD-peptidase/beta-lactamase superfamily"/>
    <property type="match status" value="1"/>
</dbReference>
<dbReference type="PANTHER" id="PTHR46825">
    <property type="entry name" value="D-ALANYL-D-ALANINE-CARBOXYPEPTIDASE/ENDOPEPTIDASE AMPH"/>
    <property type="match status" value="1"/>
</dbReference>
<evidence type="ECO:0000259" key="2">
    <source>
        <dbReference type="Pfam" id="PF00144"/>
    </source>
</evidence>
<dbReference type="EMBL" id="FTPP01000002">
    <property type="protein sequence ID" value="SIT92403.1"/>
    <property type="molecule type" value="Genomic_DNA"/>
</dbReference>
<dbReference type="InterPro" id="IPR001466">
    <property type="entry name" value="Beta-lactam-related"/>
</dbReference>
<dbReference type="Pfam" id="PF11954">
    <property type="entry name" value="DUF3471"/>
    <property type="match status" value="1"/>
</dbReference>
<dbReference type="OrthoDB" id="1522765at2"/>
<dbReference type="RefSeq" id="WP_076669794.1">
    <property type="nucleotide sequence ID" value="NZ_FTPP01000002.1"/>
</dbReference>
<dbReference type="SUPFAM" id="SSF56601">
    <property type="entry name" value="beta-lactamase/transpeptidase-like"/>
    <property type="match status" value="1"/>
</dbReference>
<keyword evidence="5" id="KW-1185">Reference proteome</keyword>